<dbReference type="AlphaFoldDB" id="A0A645DA25"/>
<evidence type="ECO:0000313" key="1">
    <source>
        <dbReference type="EMBL" id="MPM85908.1"/>
    </source>
</evidence>
<protein>
    <submittedName>
        <fullName evidence="1">Uncharacterized protein</fullName>
    </submittedName>
</protein>
<dbReference type="EMBL" id="VSSQ01034086">
    <property type="protein sequence ID" value="MPM85908.1"/>
    <property type="molecule type" value="Genomic_DNA"/>
</dbReference>
<proteinExistence type="predicted"/>
<accession>A0A645DA25</accession>
<sequence>MGRAHTWGIEFHTASSDTDLPLKNFLHEVGHVIDYANSCRFSKPFDKDRGGSTPVWVKDGYVNEKLLLANLTEPVQSKYISNEDNDPYEFWADAFANYVGDNINTGELTGAGKQMYDDVHRILNQ</sequence>
<organism evidence="1">
    <name type="scientific">bioreactor metagenome</name>
    <dbReference type="NCBI Taxonomy" id="1076179"/>
    <lineage>
        <taxon>unclassified sequences</taxon>
        <taxon>metagenomes</taxon>
        <taxon>ecological metagenomes</taxon>
    </lineage>
</organism>
<reference evidence="1" key="1">
    <citation type="submission" date="2019-08" db="EMBL/GenBank/DDBJ databases">
        <authorList>
            <person name="Kucharzyk K."/>
            <person name="Murdoch R.W."/>
            <person name="Higgins S."/>
            <person name="Loffler F."/>
        </authorList>
    </citation>
    <scope>NUCLEOTIDE SEQUENCE</scope>
</reference>
<gene>
    <name evidence="1" type="ORF">SDC9_132991</name>
</gene>
<comment type="caution">
    <text evidence="1">The sequence shown here is derived from an EMBL/GenBank/DDBJ whole genome shotgun (WGS) entry which is preliminary data.</text>
</comment>
<dbReference type="GO" id="GO:0008237">
    <property type="term" value="F:metallopeptidase activity"/>
    <property type="evidence" value="ECO:0007669"/>
    <property type="project" value="InterPro"/>
</dbReference>
<dbReference type="Gene3D" id="3.40.390.10">
    <property type="entry name" value="Collagenase (Catalytic Domain)"/>
    <property type="match status" value="1"/>
</dbReference>
<dbReference type="InterPro" id="IPR024079">
    <property type="entry name" value="MetalloPept_cat_dom_sf"/>
</dbReference>
<name>A0A645DA25_9ZZZZ</name>